<dbReference type="Proteomes" id="UP001596470">
    <property type="component" value="Unassembled WGS sequence"/>
</dbReference>
<feature type="transmembrane region" description="Helical" evidence="2">
    <location>
        <begin position="62"/>
        <end position="80"/>
    </location>
</feature>
<organism evidence="3 4">
    <name type="scientific">Glycomyces mayteni</name>
    <dbReference type="NCBI Taxonomy" id="543887"/>
    <lineage>
        <taxon>Bacteria</taxon>
        <taxon>Bacillati</taxon>
        <taxon>Actinomycetota</taxon>
        <taxon>Actinomycetes</taxon>
        <taxon>Glycomycetales</taxon>
        <taxon>Glycomycetaceae</taxon>
        <taxon>Glycomyces</taxon>
    </lineage>
</organism>
<evidence type="ECO:0000313" key="3">
    <source>
        <dbReference type="EMBL" id="MFC6958674.1"/>
    </source>
</evidence>
<reference evidence="4" key="1">
    <citation type="journal article" date="2019" name="Int. J. Syst. Evol. Microbiol.">
        <title>The Global Catalogue of Microorganisms (GCM) 10K type strain sequencing project: providing services to taxonomists for standard genome sequencing and annotation.</title>
        <authorList>
            <consortium name="The Broad Institute Genomics Platform"/>
            <consortium name="The Broad Institute Genome Sequencing Center for Infectious Disease"/>
            <person name="Wu L."/>
            <person name="Ma J."/>
        </authorList>
    </citation>
    <scope>NUCLEOTIDE SEQUENCE [LARGE SCALE GENOMIC DNA]</scope>
    <source>
        <strain evidence="4">KACC 12634</strain>
    </source>
</reference>
<protein>
    <submittedName>
        <fullName evidence="3">DUF4233 domain-containing protein</fullName>
    </submittedName>
</protein>
<keyword evidence="2" id="KW-0812">Transmembrane</keyword>
<proteinExistence type="predicted"/>
<evidence type="ECO:0000313" key="4">
    <source>
        <dbReference type="Proteomes" id="UP001596470"/>
    </source>
</evidence>
<accession>A0ABW2D8Z1</accession>
<evidence type="ECO:0000256" key="2">
    <source>
        <dbReference type="SAM" id="Phobius"/>
    </source>
</evidence>
<feature type="compositionally biased region" description="Low complexity" evidence="1">
    <location>
        <begin position="1"/>
        <end position="18"/>
    </location>
</feature>
<evidence type="ECO:0000256" key="1">
    <source>
        <dbReference type="SAM" id="MobiDB-lite"/>
    </source>
</evidence>
<name>A0ABW2D8Z1_9ACTN</name>
<feature type="transmembrane region" description="Helical" evidence="2">
    <location>
        <begin position="29"/>
        <end position="50"/>
    </location>
</feature>
<dbReference type="EMBL" id="JBHSYS010000003">
    <property type="protein sequence ID" value="MFC6958674.1"/>
    <property type="molecule type" value="Genomic_DNA"/>
</dbReference>
<feature type="transmembrane region" description="Helical" evidence="2">
    <location>
        <begin position="100"/>
        <end position="123"/>
    </location>
</feature>
<keyword evidence="4" id="KW-1185">Reference proteome</keyword>
<comment type="caution">
    <text evidence="3">The sequence shown here is derived from an EMBL/GenBank/DDBJ whole genome shotgun (WGS) entry which is preliminary data.</text>
</comment>
<feature type="region of interest" description="Disordered" evidence="1">
    <location>
        <begin position="1"/>
        <end position="24"/>
    </location>
</feature>
<gene>
    <name evidence="3" type="ORF">ACFQS3_15855</name>
</gene>
<keyword evidence="2" id="KW-1133">Transmembrane helix</keyword>
<dbReference type="InterPro" id="IPR025327">
    <property type="entry name" value="DUF4233"/>
</dbReference>
<dbReference type="RefSeq" id="WP_382351548.1">
    <property type="nucleotide sequence ID" value="NZ_JBHMBP010000003.1"/>
</dbReference>
<dbReference type="Pfam" id="PF14017">
    <property type="entry name" value="DUF4233"/>
    <property type="match status" value="1"/>
</dbReference>
<keyword evidence="2" id="KW-0472">Membrane</keyword>
<sequence>MADPDGPAPDAAPEALDPNRSGLRDPERAARSLAALALVFEALALLMAIVPMRMILDDPAPATIAIVVLVVLCIALSGMAKRPWVWPAGAVLQLAVVACWPLHWSLGVAGIVFALVWAYCWSVKRQLAKPPKR</sequence>